<gene>
    <name evidence="2" type="ORF">METZ01_LOCUS130871</name>
</gene>
<keyword evidence="1" id="KW-0812">Transmembrane</keyword>
<keyword evidence="1" id="KW-0472">Membrane</keyword>
<proteinExistence type="predicted"/>
<dbReference type="EMBL" id="UINC01018547">
    <property type="protein sequence ID" value="SVA78017.1"/>
    <property type="molecule type" value="Genomic_DNA"/>
</dbReference>
<protein>
    <submittedName>
        <fullName evidence="2">Uncharacterized protein</fullName>
    </submittedName>
</protein>
<accession>A0A381YNB1</accession>
<reference evidence="2" key="1">
    <citation type="submission" date="2018-05" db="EMBL/GenBank/DDBJ databases">
        <authorList>
            <person name="Lanie J.A."/>
            <person name="Ng W.-L."/>
            <person name="Kazmierczak K.M."/>
            <person name="Andrzejewski T.M."/>
            <person name="Davidsen T.M."/>
            <person name="Wayne K.J."/>
            <person name="Tettelin H."/>
            <person name="Glass J.I."/>
            <person name="Rusch D."/>
            <person name="Podicherti R."/>
            <person name="Tsui H.-C.T."/>
            <person name="Winkler M.E."/>
        </authorList>
    </citation>
    <scope>NUCLEOTIDE SEQUENCE</scope>
</reference>
<organism evidence="2">
    <name type="scientific">marine metagenome</name>
    <dbReference type="NCBI Taxonomy" id="408172"/>
    <lineage>
        <taxon>unclassified sequences</taxon>
        <taxon>metagenomes</taxon>
        <taxon>ecological metagenomes</taxon>
    </lineage>
</organism>
<name>A0A381YNB1_9ZZZZ</name>
<evidence type="ECO:0000256" key="1">
    <source>
        <dbReference type="SAM" id="Phobius"/>
    </source>
</evidence>
<feature type="transmembrane region" description="Helical" evidence="1">
    <location>
        <begin position="50"/>
        <end position="71"/>
    </location>
</feature>
<sequence>MLVKILKGIKNTFDPNYWAERIGEKSGAYDKARESKLAIWSSNLEGWQWWAWQLGPCLIFFILIEVILNMIGMTMLPWR</sequence>
<keyword evidence="1" id="KW-1133">Transmembrane helix</keyword>
<evidence type="ECO:0000313" key="2">
    <source>
        <dbReference type="EMBL" id="SVA78017.1"/>
    </source>
</evidence>
<dbReference type="AlphaFoldDB" id="A0A381YNB1"/>